<evidence type="ECO:0000313" key="5">
    <source>
        <dbReference type="Proteomes" id="UP000502287"/>
    </source>
</evidence>
<proteinExistence type="predicted"/>
<keyword evidence="1" id="KW-1133">Transmembrane helix</keyword>
<reference evidence="3 4" key="2">
    <citation type="submission" date="2018-11" db="EMBL/GenBank/DDBJ databases">
        <title>Genomic Encyclopedia of Type Strains, Phase IV (KMG-IV): sequencing the most valuable type-strain genomes for metagenomic binning, comparative biology and taxonomic classification.</title>
        <authorList>
            <person name="Goeker M."/>
        </authorList>
    </citation>
    <scope>NUCLEOTIDE SEQUENCE [LARGE SCALE GENOMIC DNA]</scope>
    <source>
        <strain evidence="3 4">DSM 25797</strain>
    </source>
</reference>
<evidence type="ECO:0000256" key="1">
    <source>
        <dbReference type="SAM" id="Phobius"/>
    </source>
</evidence>
<dbReference type="Pfam" id="PF04246">
    <property type="entry name" value="RseC_MucC"/>
    <property type="match status" value="1"/>
</dbReference>
<dbReference type="PANTHER" id="PTHR35867:SF1">
    <property type="entry name" value="PROTEIN RSEC"/>
    <property type="match status" value="1"/>
</dbReference>
<feature type="transmembrane region" description="Helical" evidence="1">
    <location>
        <begin position="75"/>
        <end position="99"/>
    </location>
</feature>
<dbReference type="RefSeq" id="WP_123956039.1">
    <property type="nucleotide sequence ID" value="NZ_CP015029.1"/>
</dbReference>
<dbReference type="InterPro" id="IPR007359">
    <property type="entry name" value="SigmaE_reg_RseC_MucC"/>
</dbReference>
<accession>A0AAE6X8L2</accession>
<keyword evidence="1" id="KW-0472">Membrane</keyword>
<keyword evidence="4" id="KW-1185">Reference proteome</keyword>
<evidence type="ECO:0000313" key="3">
    <source>
        <dbReference type="EMBL" id="RPE96122.1"/>
    </source>
</evidence>
<dbReference type="AlphaFoldDB" id="A0AAE6X8L2"/>
<dbReference type="PANTHER" id="PTHR35867">
    <property type="entry name" value="PROTEIN RSEC"/>
    <property type="match status" value="1"/>
</dbReference>
<reference evidence="2 5" key="1">
    <citation type="submission" date="2016-03" db="EMBL/GenBank/DDBJ databases">
        <authorList>
            <person name="Hansen M.J."/>
            <person name="Bojesen A.M."/>
            <person name="Planet P."/>
        </authorList>
    </citation>
    <scope>NUCLEOTIDE SEQUENCE [LARGE SCALE GENOMIC DNA]</scope>
    <source>
        <strain evidence="2 5">HPA 21</strain>
    </source>
</reference>
<sequence length="142" mass="15545">MMIEQATVITYHKGVATVQCQAKSGCGGCAGQASCGTKSLSALAGEKFAPQFELKVDQPLTAGDRIELGLAERSLLVSVFWLYLLPLLVVIASSLLFSQWIENELIVALLMLICTATTFWVIKKRLAQHTQSEFVPVFVRKI</sequence>
<dbReference type="InterPro" id="IPR026268">
    <property type="entry name" value="RseC"/>
</dbReference>
<dbReference type="EMBL" id="CP015029">
    <property type="protein sequence ID" value="QIM65434.1"/>
    <property type="molecule type" value="Genomic_DNA"/>
</dbReference>
<dbReference type="PIRSF" id="PIRSF004923">
    <property type="entry name" value="RseC"/>
    <property type="match status" value="1"/>
</dbReference>
<gene>
    <name evidence="2" type="ORF">A4G17_08265</name>
    <name evidence="3" type="ORF">EDC49_0506</name>
</gene>
<dbReference type="KEGG" id="fcl:A4G17_08265"/>
<dbReference type="Proteomes" id="UP000502287">
    <property type="component" value="Chromosome"/>
</dbReference>
<protein>
    <submittedName>
        <fullName evidence="3">RseC/MucC-like positive regulator of sigma(E)</fullName>
    </submittedName>
    <submittedName>
        <fullName evidence="2">Transcriptional regulator</fullName>
    </submittedName>
</protein>
<evidence type="ECO:0000313" key="4">
    <source>
        <dbReference type="Proteomes" id="UP000276901"/>
    </source>
</evidence>
<dbReference type="Proteomes" id="UP000276901">
    <property type="component" value="Unassembled WGS sequence"/>
</dbReference>
<organism evidence="2 5">
    <name type="scientific">Frederiksenia canicola</name>
    <dbReference type="NCBI Taxonomy" id="123824"/>
    <lineage>
        <taxon>Bacteria</taxon>
        <taxon>Pseudomonadati</taxon>
        <taxon>Pseudomonadota</taxon>
        <taxon>Gammaproteobacteria</taxon>
        <taxon>Pasteurellales</taxon>
        <taxon>Pasteurellaceae</taxon>
        <taxon>Frederiksenia</taxon>
    </lineage>
</organism>
<keyword evidence="1" id="KW-0812">Transmembrane</keyword>
<name>A0AAE6X8L2_9PAST</name>
<evidence type="ECO:0000313" key="2">
    <source>
        <dbReference type="EMBL" id="QIM65434.1"/>
    </source>
</evidence>
<dbReference type="EMBL" id="RKQT01000001">
    <property type="protein sequence ID" value="RPE96122.1"/>
    <property type="molecule type" value="Genomic_DNA"/>
</dbReference>
<feature type="transmembrane region" description="Helical" evidence="1">
    <location>
        <begin position="105"/>
        <end position="122"/>
    </location>
</feature>